<evidence type="ECO:0000256" key="1">
    <source>
        <dbReference type="SAM" id="MobiDB-lite"/>
    </source>
</evidence>
<dbReference type="InterPro" id="IPR017115">
    <property type="entry name" value="Tellurite_resistance_TerA"/>
</dbReference>
<dbReference type="AlphaFoldDB" id="A0A918KV11"/>
<evidence type="ECO:0000313" key="3">
    <source>
        <dbReference type="EMBL" id="GGR35005.1"/>
    </source>
</evidence>
<dbReference type="InterPro" id="IPR003325">
    <property type="entry name" value="TerD"/>
</dbReference>
<reference evidence="3" key="2">
    <citation type="submission" date="2020-09" db="EMBL/GenBank/DDBJ databases">
        <authorList>
            <person name="Sun Q."/>
            <person name="Ohkuma M."/>
        </authorList>
    </citation>
    <scope>NUCLEOTIDE SEQUENCE</scope>
    <source>
        <strain evidence="3">JCM 31311</strain>
    </source>
</reference>
<dbReference type="EMBL" id="BMQL01000066">
    <property type="protein sequence ID" value="GGR35005.1"/>
    <property type="molecule type" value="Genomic_DNA"/>
</dbReference>
<dbReference type="InterPro" id="IPR051324">
    <property type="entry name" value="Stress/Tellurium_Resist"/>
</dbReference>
<dbReference type="Proteomes" id="UP000603865">
    <property type="component" value="Unassembled WGS sequence"/>
</dbReference>
<gene>
    <name evidence="3" type="ORF">GCM10008957_51260</name>
</gene>
<dbReference type="PANTHER" id="PTHR32097">
    <property type="entry name" value="CAMP-BINDING PROTEIN 1-RELATED"/>
    <property type="match status" value="1"/>
</dbReference>
<accession>A0A918KV11</accession>
<feature type="domain" description="TerD" evidence="2">
    <location>
        <begin position="4"/>
        <end position="167"/>
    </location>
</feature>
<feature type="compositionally biased region" description="Polar residues" evidence="1">
    <location>
        <begin position="206"/>
        <end position="216"/>
    </location>
</feature>
<evidence type="ECO:0000313" key="4">
    <source>
        <dbReference type="Proteomes" id="UP000603865"/>
    </source>
</evidence>
<organism evidence="3 4">
    <name type="scientific">Deinococcus ruber</name>
    <dbReference type="NCBI Taxonomy" id="1848197"/>
    <lineage>
        <taxon>Bacteria</taxon>
        <taxon>Thermotogati</taxon>
        <taxon>Deinococcota</taxon>
        <taxon>Deinococci</taxon>
        <taxon>Deinococcales</taxon>
        <taxon>Deinococcaceae</taxon>
        <taxon>Deinococcus</taxon>
    </lineage>
</organism>
<name>A0A918KV11_9DEIO</name>
<sequence length="442" mass="47861">MPDLIRGQRLKVSDLTPARQLELGVRVAGPAYEYDISVFGLDPAGKLSDDRYMIFYNQKRSPEGAVQMLGKEGGEQRFGVNLATMPRSIERLMVTASVDSGSFSQISSGHLSLYAGGRELARFPFHGADFGQEKAIIIGELYLKDVWRFSAVGQGFAGGLDALVKAYGGEVSAPASSTAAPPPPSPPTNAPRPTTAPPVSTPPGPINTQRPGSSAQPTPPTNAPRPNLDRPAPPTPSASPISLTKVTLEKQGQRTSISLKKDNTPQPIHVNLNWDKGGAVKKGLFGIPISRGDADLDLGCMYLMKDGDRGVIQALGNRFGSERFAPYILLDKDDRSGQAQDGENLLVLRPEMIQQVLVFAFIYEGTSDFTSVNGRLNIKDAGGNEIFIRLNNPDPHRTFCAIAMFENVGGRIEVSKEERYFTGHQDCDQHYGFGFQWKAGSK</sequence>
<dbReference type="RefSeq" id="WP_189093373.1">
    <property type="nucleotide sequence ID" value="NZ_BMQL01000066.1"/>
</dbReference>
<dbReference type="PIRSF" id="PIRSF037118">
    <property type="entry name" value="Tellurite_resistance_TerA"/>
    <property type="match status" value="1"/>
</dbReference>
<evidence type="ECO:0000259" key="2">
    <source>
        <dbReference type="Pfam" id="PF02342"/>
    </source>
</evidence>
<dbReference type="PANTHER" id="PTHR32097:SF3">
    <property type="entry name" value="TELLURITE RESISTANCE PROTEIN"/>
    <property type="match status" value="1"/>
</dbReference>
<reference evidence="3" key="1">
    <citation type="journal article" date="2014" name="Int. J. Syst. Evol. Microbiol.">
        <title>Complete genome sequence of Corynebacterium casei LMG S-19264T (=DSM 44701T), isolated from a smear-ripened cheese.</title>
        <authorList>
            <consortium name="US DOE Joint Genome Institute (JGI-PGF)"/>
            <person name="Walter F."/>
            <person name="Albersmeier A."/>
            <person name="Kalinowski J."/>
            <person name="Ruckert C."/>
        </authorList>
    </citation>
    <scope>NUCLEOTIDE SEQUENCE</scope>
    <source>
        <strain evidence="3">JCM 31311</strain>
    </source>
</reference>
<comment type="caution">
    <text evidence="3">The sequence shown here is derived from an EMBL/GenBank/DDBJ whole genome shotgun (WGS) entry which is preliminary data.</text>
</comment>
<feature type="compositionally biased region" description="Pro residues" evidence="1">
    <location>
        <begin position="180"/>
        <end position="205"/>
    </location>
</feature>
<dbReference type="Gene3D" id="2.60.60.30">
    <property type="entry name" value="sav2460 like domains"/>
    <property type="match status" value="2"/>
</dbReference>
<dbReference type="Pfam" id="PF02342">
    <property type="entry name" value="TerD"/>
    <property type="match status" value="1"/>
</dbReference>
<keyword evidence="4" id="KW-1185">Reference proteome</keyword>
<feature type="region of interest" description="Disordered" evidence="1">
    <location>
        <begin position="172"/>
        <end position="243"/>
    </location>
</feature>
<proteinExistence type="predicted"/>
<protein>
    <submittedName>
        <fullName evidence="3">Tellurium resistance protein TerA</fullName>
    </submittedName>
</protein>
<dbReference type="CDD" id="cd06974">
    <property type="entry name" value="TerD_like"/>
    <property type="match status" value="2"/>
</dbReference>